<protein>
    <submittedName>
        <fullName evidence="1">Truncated env protein</fullName>
    </submittedName>
</protein>
<organismHost>
    <name type="scientific">Homo sapiens</name>
    <name type="common">Human</name>
    <dbReference type="NCBI Taxonomy" id="9606"/>
</organismHost>
<sequence>MRVIKIQKNCQHLLK</sequence>
<accession>B5AD23</accession>
<evidence type="ECO:0000313" key="1">
    <source>
        <dbReference type="EMBL" id="ACG70466.1"/>
    </source>
</evidence>
<gene>
    <name evidence="1" type="primary">env</name>
</gene>
<organism evidence="1">
    <name type="scientific">Human immunodeficiency virus type 1</name>
    <name type="common">HIV-1</name>
    <dbReference type="NCBI Taxonomy" id="11676"/>
    <lineage>
        <taxon>Viruses</taxon>
        <taxon>Riboviria</taxon>
        <taxon>Pararnavirae</taxon>
        <taxon>Artverviricota</taxon>
        <taxon>Revtraviricetes</taxon>
        <taxon>Ortervirales</taxon>
        <taxon>Retroviridae</taxon>
        <taxon>Orthoretrovirinae</taxon>
        <taxon>Lentivirus</taxon>
        <taxon>Lentivirus humimdef1</taxon>
    </lineage>
</organism>
<reference evidence="1" key="1">
    <citation type="journal article" date="2008" name="J. Virol.">
        <title>Human immunodeficiency virus (HIV) type 1 proviral hypermutation correlates with CD4 count in HIV-infected women from Kenya.</title>
        <authorList>
            <person name="Land A.M."/>
            <person name="Ball T.B."/>
            <person name="Luo M."/>
            <person name="Pilon R."/>
            <person name="Sandstrom P."/>
            <person name="Embree J.E."/>
            <person name="Wachihi C."/>
            <person name="Kimani J."/>
            <person name="Plummer F.A."/>
        </authorList>
    </citation>
    <scope>NUCLEOTIDE SEQUENCE</scope>
    <source>
        <strain evidence="1">ML1053</strain>
    </source>
</reference>
<proteinExistence type="predicted"/>
<name>B5AD23_HV1</name>
<dbReference type="EMBL" id="EU836415">
    <property type="protein sequence ID" value="ACG70466.1"/>
    <property type="molecule type" value="Genomic_DNA"/>
</dbReference>